<dbReference type="InterPro" id="IPR016157">
    <property type="entry name" value="Cullin_CS"/>
</dbReference>
<dbReference type="PANTHER" id="PTHR11932">
    <property type="entry name" value="CULLIN"/>
    <property type="match status" value="1"/>
</dbReference>
<accession>A0A1S3IZM0</accession>
<dbReference type="InterPro" id="IPR001373">
    <property type="entry name" value="Cullin_N"/>
</dbReference>
<organism evidence="5 6">
    <name type="scientific">Lingula anatina</name>
    <name type="common">Brachiopod</name>
    <name type="synonym">Lingula unguis</name>
    <dbReference type="NCBI Taxonomy" id="7574"/>
    <lineage>
        <taxon>Eukaryota</taxon>
        <taxon>Metazoa</taxon>
        <taxon>Spiralia</taxon>
        <taxon>Lophotrochozoa</taxon>
        <taxon>Brachiopoda</taxon>
        <taxon>Linguliformea</taxon>
        <taxon>Lingulata</taxon>
        <taxon>Lingulida</taxon>
        <taxon>Linguloidea</taxon>
        <taxon>Lingulidae</taxon>
        <taxon>Lingula</taxon>
    </lineage>
</organism>
<dbReference type="SMART" id="SM00884">
    <property type="entry name" value="Cullin_Nedd8"/>
    <property type="match status" value="1"/>
</dbReference>
<dbReference type="InterPro" id="IPR045093">
    <property type="entry name" value="Cullin"/>
</dbReference>
<dbReference type="SMART" id="SM00182">
    <property type="entry name" value="CULLIN"/>
    <property type="match status" value="1"/>
</dbReference>
<dbReference type="Pfam" id="PF00888">
    <property type="entry name" value="Cullin"/>
    <property type="match status" value="1"/>
</dbReference>
<proteinExistence type="inferred from homology"/>
<evidence type="ECO:0000256" key="1">
    <source>
        <dbReference type="ARBA" id="ARBA00022843"/>
    </source>
</evidence>
<feature type="domain" description="Cullin family profile" evidence="4">
    <location>
        <begin position="1"/>
        <end position="187"/>
    </location>
</feature>
<name>A0A1S3IZM0_LINAN</name>
<evidence type="ECO:0000313" key="6">
    <source>
        <dbReference type="RefSeq" id="XP_013403446.1"/>
    </source>
</evidence>
<dbReference type="Pfam" id="PF10557">
    <property type="entry name" value="Cullin_Nedd8"/>
    <property type="match status" value="1"/>
</dbReference>
<dbReference type="AlphaFoldDB" id="A0A1S3IZM0"/>
<dbReference type="FunFam" id="3.30.230.130:FF:000004">
    <property type="entry name" value="Cullin 5"/>
    <property type="match status" value="1"/>
</dbReference>
<dbReference type="InParanoid" id="A0A1S3IZM0"/>
<dbReference type="InterPro" id="IPR036388">
    <property type="entry name" value="WH-like_DNA-bd_sf"/>
</dbReference>
<gene>
    <name evidence="6" type="primary">LOC106168804</name>
</gene>
<reference evidence="6" key="1">
    <citation type="submission" date="2025-08" db="UniProtKB">
        <authorList>
            <consortium name="RefSeq"/>
        </authorList>
    </citation>
    <scope>IDENTIFICATION</scope>
    <source>
        <tissue evidence="6">Gonads</tissue>
    </source>
</reference>
<evidence type="ECO:0000313" key="5">
    <source>
        <dbReference type="Proteomes" id="UP000085678"/>
    </source>
</evidence>
<dbReference type="InterPro" id="IPR019559">
    <property type="entry name" value="Cullin_neddylation_domain"/>
</dbReference>
<comment type="similarity">
    <text evidence="2 3">Belongs to the cullin family.</text>
</comment>
<protein>
    <submittedName>
        <fullName evidence="6">Cullin-5-like</fullName>
    </submittedName>
</protein>
<sequence>MRYHKAHLTRRLILDTSADNEKEENMVEWLREVGMPADYVNKLARMFQDIKVSEDLNTEFKEAHRNNNEGIAESINIKILNAGAWARSSDRVSVSLPMELEDYIPEVEEFYRLKHSGRKLQWHHLMSNGIITFTNEVGKFDVEVTTFQMAVLFAWNQRSKEKITYENLKLATELPDSELRRTLWSLVAFPKLKRQVLLCEPEAKSPKDFGDSTLFHVNQQFSLIKNGKVQKRGKINVIGRLQLSTEKSKEEDNEGIVQLRILRVQEAIVKIMKMRKKITNAALQTELVEILKNMFLPSKKMIKEQIEWLIEHKYMKRDEDNINMFIYMA</sequence>
<dbReference type="RefSeq" id="XP_013403446.1">
    <property type="nucleotide sequence ID" value="XM_013547992.1"/>
</dbReference>
<dbReference type="OrthoDB" id="27073at2759"/>
<dbReference type="GO" id="GO:0006511">
    <property type="term" value="P:ubiquitin-dependent protein catabolic process"/>
    <property type="evidence" value="ECO:0007669"/>
    <property type="project" value="InterPro"/>
</dbReference>
<dbReference type="PROSITE" id="PS50069">
    <property type="entry name" value="CULLIN_2"/>
    <property type="match status" value="1"/>
</dbReference>
<dbReference type="Gene3D" id="1.10.10.10">
    <property type="entry name" value="Winged helix-like DNA-binding domain superfamily/Winged helix DNA-binding domain"/>
    <property type="match status" value="1"/>
</dbReference>
<dbReference type="InterPro" id="IPR059120">
    <property type="entry name" value="Cullin-like_AB"/>
</dbReference>
<evidence type="ECO:0000256" key="3">
    <source>
        <dbReference type="RuleBase" id="RU003829"/>
    </source>
</evidence>
<dbReference type="Pfam" id="PF26557">
    <property type="entry name" value="Cullin_AB"/>
    <property type="match status" value="1"/>
</dbReference>
<dbReference type="FunFam" id="1.10.10.10:FF:000142">
    <property type="entry name" value="Cullin 5"/>
    <property type="match status" value="1"/>
</dbReference>
<dbReference type="KEGG" id="lak:106168804"/>
<dbReference type="GeneID" id="106168804"/>
<evidence type="ECO:0000259" key="4">
    <source>
        <dbReference type="PROSITE" id="PS50069"/>
    </source>
</evidence>
<dbReference type="Gene3D" id="3.30.230.130">
    <property type="entry name" value="Cullin, Chain C, Domain 2"/>
    <property type="match status" value="1"/>
</dbReference>
<dbReference type="GO" id="GO:0031625">
    <property type="term" value="F:ubiquitin protein ligase binding"/>
    <property type="evidence" value="ECO:0007669"/>
    <property type="project" value="InterPro"/>
</dbReference>
<dbReference type="InterPro" id="IPR016158">
    <property type="entry name" value="Cullin_homology"/>
</dbReference>
<dbReference type="SUPFAM" id="SSF75632">
    <property type="entry name" value="Cullin homology domain"/>
    <property type="match status" value="1"/>
</dbReference>
<dbReference type="PROSITE" id="PS01256">
    <property type="entry name" value="CULLIN_1"/>
    <property type="match status" value="1"/>
</dbReference>
<evidence type="ECO:0000256" key="2">
    <source>
        <dbReference type="PROSITE-ProRule" id="PRU00330"/>
    </source>
</evidence>
<dbReference type="Proteomes" id="UP000085678">
    <property type="component" value="Unplaced"/>
</dbReference>
<dbReference type="SUPFAM" id="SSF46785">
    <property type="entry name" value="Winged helix' DNA-binding domain"/>
    <property type="match status" value="1"/>
</dbReference>
<keyword evidence="5" id="KW-1185">Reference proteome</keyword>
<dbReference type="GO" id="GO:0031461">
    <property type="term" value="C:cullin-RING ubiquitin ligase complex"/>
    <property type="evidence" value="ECO:0007669"/>
    <property type="project" value="InterPro"/>
</dbReference>
<dbReference type="InterPro" id="IPR036390">
    <property type="entry name" value="WH_DNA-bd_sf"/>
</dbReference>
<dbReference type="STRING" id="7574.A0A1S3IZM0"/>
<dbReference type="InterPro" id="IPR036317">
    <property type="entry name" value="Cullin_homology_sf"/>
</dbReference>
<keyword evidence="1" id="KW-0832">Ubl conjugation</keyword>
<dbReference type="Gene3D" id="1.20.1310.10">
    <property type="entry name" value="Cullin Repeats"/>
    <property type="match status" value="1"/>
</dbReference>